<dbReference type="EMBL" id="AP023354">
    <property type="protein sequence ID" value="BCJ31374.1"/>
    <property type="molecule type" value="Genomic_DNA"/>
</dbReference>
<evidence type="ECO:0000256" key="7">
    <source>
        <dbReference type="ARBA" id="ARBA00022679"/>
    </source>
</evidence>
<organism evidence="11 12">
    <name type="scientific">Actinocatenispora sera</name>
    <dbReference type="NCBI Taxonomy" id="390989"/>
    <lineage>
        <taxon>Bacteria</taxon>
        <taxon>Bacillati</taxon>
        <taxon>Actinomycetota</taxon>
        <taxon>Actinomycetes</taxon>
        <taxon>Micromonosporales</taxon>
        <taxon>Micromonosporaceae</taxon>
        <taxon>Actinocatenispora</taxon>
    </lineage>
</organism>
<dbReference type="SUPFAM" id="SSF53448">
    <property type="entry name" value="Nucleotide-diphospho-sugar transferases"/>
    <property type="match status" value="1"/>
</dbReference>
<dbReference type="AlphaFoldDB" id="A0A810L775"/>
<dbReference type="Proteomes" id="UP000680750">
    <property type="component" value="Chromosome"/>
</dbReference>
<dbReference type="InterPro" id="IPR048254">
    <property type="entry name" value="CDP_ALCOHOL_P_TRANSF_CS"/>
</dbReference>
<evidence type="ECO:0000256" key="5">
    <source>
        <dbReference type="ARBA" id="ARBA00013268"/>
    </source>
</evidence>
<evidence type="ECO:0000256" key="6">
    <source>
        <dbReference type="ARBA" id="ARBA00018322"/>
    </source>
</evidence>
<name>A0A810L775_9ACTN</name>
<dbReference type="Gene3D" id="1.20.120.1760">
    <property type="match status" value="1"/>
</dbReference>
<dbReference type="InterPro" id="IPR000462">
    <property type="entry name" value="CDP-OH_P_trans"/>
</dbReference>
<sequence>MTPGNSEPAPDTTRWSDPTGPVVAVVVLAAEPSPAHRPVEATPVGGRLLLDRTVRILHAAGVRRVLVAAGRRSGDLVAGLVTRHAPPAEPCPPPADLPPGRYLLVGAAAVFDAETVRDLAERTGVRCTDTTLAVVDAGTAREVLAADATDAALDAVAGLVLRPAAGFATTLGGDRDVRRVHRALWHRYGSKPSDGLVCRYLNRPLSRPVTLLLARTGVWPDLLSGLSFAVAVTGAAVIGFGGRWWTMLLGGVLVQAGNALDGVDGEVARIGLRTSRRGALLDTILDRYADLAVIAGLVLAAGGRPVDWAFGFVAGAGSLLVSYLNVLAPGAPQRLLRRDVRLLLCAVAAAVSAPLAGLVALAVLVNADAARVFALVLRRAPGSR</sequence>
<dbReference type="EC" id="2.7.7.74" evidence="4"/>
<evidence type="ECO:0000256" key="1">
    <source>
        <dbReference type="ARBA" id="ARBA00000729"/>
    </source>
</evidence>
<dbReference type="OrthoDB" id="4850070at2"/>
<feature type="transmembrane region" description="Helical" evidence="10">
    <location>
        <begin position="308"/>
        <end position="328"/>
    </location>
</feature>
<comment type="catalytic activity">
    <reaction evidence="8">
        <text>CDP-1L-myo-inositol + 1D-myo-inositol 3-phosphate = bis(1L-myo-inositol) 3,1'-phosphate 1-phosphate + CMP + H(+)</text>
        <dbReference type="Rhea" id="RHEA:31327"/>
        <dbReference type="ChEBI" id="CHEBI:15378"/>
        <dbReference type="ChEBI" id="CHEBI:58401"/>
        <dbReference type="ChEBI" id="CHEBI:60377"/>
        <dbReference type="ChEBI" id="CHEBI:62573"/>
        <dbReference type="ChEBI" id="CHEBI:62576"/>
        <dbReference type="EC" id="2.7.8.34"/>
    </reaction>
</comment>
<proteinExistence type="inferred from homology"/>
<comment type="catalytic activity">
    <reaction evidence="1">
        <text>1D-myo-inositol 3-phosphate + CTP + H(+) = CDP-1L-myo-inositol + diphosphate</text>
        <dbReference type="Rhea" id="RHEA:30647"/>
        <dbReference type="ChEBI" id="CHEBI:15378"/>
        <dbReference type="ChEBI" id="CHEBI:33019"/>
        <dbReference type="ChEBI" id="CHEBI:37563"/>
        <dbReference type="ChEBI" id="CHEBI:58401"/>
        <dbReference type="ChEBI" id="CHEBI:62573"/>
        <dbReference type="EC" id="2.7.7.74"/>
    </reaction>
</comment>
<accession>A0A810L775</accession>
<keyword evidence="7 9" id="KW-0808">Transferase</keyword>
<evidence type="ECO:0000313" key="11">
    <source>
        <dbReference type="EMBL" id="BCJ31374.1"/>
    </source>
</evidence>
<dbReference type="KEGG" id="aser:Asera_54820"/>
<feature type="transmembrane region" description="Helical" evidence="10">
    <location>
        <begin position="217"/>
        <end position="238"/>
    </location>
</feature>
<evidence type="ECO:0000256" key="4">
    <source>
        <dbReference type="ARBA" id="ARBA00012504"/>
    </source>
</evidence>
<reference evidence="11" key="1">
    <citation type="submission" date="2020-08" db="EMBL/GenBank/DDBJ databases">
        <title>Whole genome shotgun sequence of Actinocatenispora sera NBRC 101916.</title>
        <authorList>
            <person name="Komaki H."/>
            <person name="Tamura T."/>
        </authorList>
    </citation>
    <scope>NUCLEOTIDE SEQUENCE</scope>
    <source>
        <strain evidence="11">NBRC 101916</strain>
    </source>
</reference>
<keyword evidence="10" id="KW-0472">Membrane</keyword>
<protein>
    <recommendedName>
        <fullName evidence="6">Bifunctional IPC transferase and DIPP synthase</fullName>
        <ecNumber evidence="4">2.7.7.74</ecNumber>
        <ecNumber evidence="5">2.7.8.34</ecNumber>
    </recommendedName>
</protein>
<dbReference type="GO" id="GO:0008654">
    <property type="term" value="P:phospholipid biosynthetic process"/>
    <property type="evidence" value="ECO:0007669"/>
    <property type="project" value="InterPro"/>
</dbReference>
<comment type="similarity">
    <text evidence="3">In the N-terminal section; belongs to the MobA family.</text>
</comment>
<dbReference type="PROSITE" id="PS00379">
    <property type="entry name" value="CDP_ALCOHOL_P_TRANSF"/>
    <property type="match status" value="1"/>
</dbReference>
<dbReference type="GO" id="GO:0016780">
    <property type="term" value="F:phosphotransferase activity, for other substituted phosphate groups"/>
    <property type="evidence" value="ECO:0007669"/>
    <property type="project" value="InterPro"/>
</dbReference>
<evidence type="ECO:0000256" key="9">
    <source>
        <dbReference type="RuleBase" id="RU003750"/>
    </source>
</evidence>
<evidence type="ECO:0000256" key="10">
    <source>
        <dbReference type="SAM" id="Phobius"/>
    </source>
</evidence>
<dbReference type="InterPro" id="IPR043130">
    <property type="entry name" value="CDP-OH_PTrfase_TM_dom"/>
</dbReference>
<evidence type="ECO:0000256" key="3">
    <source>
        <dbReference type="ARBA" id="ARBA00007897"/>
    </source>
</evidence>
<comment type="similarity">
    <text evidence="2">In the C-terminal section; belongs to the CDP-alcohol phosphatidyltransferase class-I family.</text>
</comment>
<evidence type="ECO:0000256" key="2">
    <source>
        <dbReference type="ARBA" id="ARBA00006982"/>
    </source>
</evidence>
<gene>
    <name evidence="11" type="ORF">Asera_54820</name>
</gene>
<feature type="transmembrane region" description="Helical" evidence="10">
    <location>
        <begin position="340"/>
        <end position="365"/>
    </location>
</feature>
<comment type="similarity">
    <text evidence="9">Belongs to the CDP-alcohol phosphatidyltransferase class-I family.</text>
</comment>
<keyword evidence="10" id="KW-1133">Transmembrane helix</keyword>
<dbReference type="RefSeq" id="WP_030444330.1">
    <property type="nucleotide sequence ID" value="NZ_AP023354.1"/>
</dbReference>
<keyword evidence="10" id="KW-0812">Transmembrane</keyword>
<dbReference type="InterPro" id="IPR029044">
    <property type="entry name" value="Nucleotide-diphossugar_trans"/>
</dbReference>
<dbReference type="GO" id="GO:0016020">
    <property type="term" value="C:membrane"/>
    <property type="evidence" value="ECO:0007669"/>
    <property type="project" value="InterPro"/>
</dbReference>
<dbReference type="EC" id="2.7.8.34" evidence="5"/>
<evidence type="ECO:0000256" key="8">
    <source>
        <dbReference type="ARBA" id="ARBA00049235"/>
    </source>
</evidence>
<dbReference type="Pfam" id="PF01066">
    <property type="entry name" value="CDP-OH_P_transf"/>
    <property type="match status" value="1"/>
</dbReference>
<evidence type="ECO:0000313" key="12">
    <source>
        <dbReference type="Proteomes" id="UP000680750"/>
    </source>
</evidence>
<keyword evidence="12" id="KW-1185">Reference proteome</keyword>